<proteinExistence type="predicted"/>
<dbReference type="InterPro" id="IPR036188">
    <property type="entry name" value="FAD/NAD-bd_sf"/>
</dbReference>
<dbReference type="OrthoDB" id="2647594at2759"/>
<dbReference type="Gene3D" id="3.30.9.100">
    <property type="match status" value="1"/>
</dbReference>
<feature type="non-terminal residue" evidence="1">
    <location>
        <position position="1"/>
    </location>
</feature>
<dbReference type="AlphaFoldDB" id="A0A9N9K7Q7"/>
<keyword evidence="2" id="KW-1185">Reference proteome</keyword>
<gene>
    <name evidence="1" type="ORF">DERYTH_LOCUS26101</name>
</gene>
<comment type="caution">
    <text evidence="1">The sequence shown here is derived from an EMBL/GenBank/DDBJ whole genome shotgun (WGS) entry which is preliminary data.</text>
</comment>
<dbReference type="Proteomes" id="UP000789405">
    <property type="component" value="Unassembled WGS sequence"/>
</dbReference>
<dbReference type="EMBL" id="CAJVPY010052474">
    <property type="protein sequence ID" value="CAG8815353.1"/>
    <property type="molecule type" value="Genomic_DNA"/>
</dbReference>
<dbReference type="Gene3D" id="3.50.50.60">
    <property type="entry name" value="FAD/NAD(P)-binding domain"/>
    <property type="match status" value="1"/>
</dbReference>
<sequence>TRYGHVVKVIHGFNVTSSHFNFRGDFAEDKKYWEMTISKCSSLNNDLCDTQNKIYGKILVDASGRRCCIRKYIPSLRRQSFDKLLAFACLFESAYLNGLKDNDHHTLIESCSYGWFQTSRLPNNQRIIVFFTDDDLVKQFPQKIRIVDEFVDFLRENSSNINEILKEFDYKPIKSRVMCMAANSEVLSEFASIKIQWIAVGDSAISFDPLSSQGILTALYNSKFGLKVKSNENTDDNIQPFDIYTHKLSQ</sequence>
<organism evidence="1 2">
    <name type="scientific">Dentiscutata erythropus</name>
    <dbReference type="NCBI Taxonomy" id="1348616"/>
    <lineage>
        <taxon>Eukaryota</taxon>
        <taxon>Fungi</taxon>
        <taxon>Fungi incertae sedis</taxon>
        <taxon>Mucoromycota</taxon>
        <taxon>Glomeromycotina</taxon>
        <taxon>Glomeromycetes</taxon>
        <taxon>Diversisporales</taxon>
        <taxon>Gigasporaceae</taxon>
        <taxon>Dentiscutata</taxon>
    </lineage>
</organism>
<protein>
    <submittedName>
        <fullName evidence="1">25207_t:CDS:1</fullName>
    </submittedName>
</protein>
<name>A0A9N9K7Q7_9GLOM</name>
<reference evidence="1" key="1">
    <citation type="submission" date="2021-06" db="EMBL/GenBank/DDBJ databases">
        <authorList>
            <person name="Kallberg Y."/>
            <person name="Tangrot J."/>
            <person name="Rosling A."/>
        </authorList>
    </citation>
    <scope>NUCLEOTIDE SEQUENCE</scope>
    <source>
        <strain evidence="1">MA453B</strain>
    </source>
</reference>
<evidence type="ECO:0000313" key="1">
    <source>
        <dbReference type="EMBL" id="CAG8815353.1"/>
    </source>
</evidence>
<feature type="non-terminal residue" evidence="1">
    <location>
        <position position="250"/>
    </location>
</feature>
<evidence type="ECO:0000313" key="2">
    <source>
        <dbReference type="Proteomes" id="UP000789405"/>
    </source>
</evidence>
<accession>A0A9N9K7Q7</accession>